<feature type="compositionally biased region" description="Low complexity" evidence="1">
    <location>
        <begin position="686"/>
        <end position="726"/>
    </location>
</feature>
<dbReference type="EMBL" id="AJWJ01000388">
    <property type="protein sequence ID" value="KAF2071316.1"/>
    <property type="molecule type" value="Genomic_DNA"/>
</dbReference>
<sequence>MVDIVNTIQLGDTTTTATTSSSSSSDVANMAPVTQQQAAIDHHQHEHEDYRDFSSSRSSSSSSLHFPSSSSELKNININNSDNSNNFFDNLVHMKNKANGGGGNSSSINNNSNSPPSQQPLTPEEMNMKRPMISPTIQNEKNINNTGSSPGTAHSNIDSFSPKLNAKNINHSLRKKTSRIPCIVITLMEIILGAATIFPLIIGILDKNIPLLIYGSFGVLFLLFGVVGFFSLLFSKPKYLKLFYFWKYISIVVIVLITIAIGLLSKYNKPLVSSWWASVILIIGIAILFIAWTATCILWIQPFMKEIRSLESMVLKEIDEENIKDNNSEIEVELLDQITPKPQYGFIQPEDPLRIAIRKFNKNPENGFNYINENNLLSQTNYKDIVTFLYNVDELNKVKVGEFLGGNSESNKRILQQFVSEYNFVAKEFDESLREFLSKFRLPGEAQKIDRIMESFAMKYHKDNPQIFSDPDSAYLLAFSLILLNTDAHNPAIKNKMTKKSFVQNNTGFKGKKDLPIEYLEKLYDRIINNELKMDSDSLFSNAQIEGWLSKMTSNQKKWQKRWFVLKNNCLYYFKNEKDQENPKAIIPLEGLKVTQITDFIFEIEDSTVGTIKSVKLTPTGPVEGQHEKYQLKAFSIEDSKKWINSIRNNVLGSPVLLLIKKKKKILARHQSDRNGNSRRKSFIDSNSNSINSSGSHVQNNNNNNNTTTTTTTTTTTSTNNLDNNNGKQSFSNRSRRESMAPSESTVSRENHHHHDYEMSPNASLKSYDDFLTEDYDEFHNKQSKQTENEFLF</sequence>
<evidence type="ECO:0000259" key="3">
    <source>
        <dbReference type="PROSITE" id="PS50003"/>
    </source>
</evidence>
<evidence type="ECO:0000313" key="5">
    <source>
        <dbReference type="EMBL" id="KAF2071316.1"/>
    </source>
</evidence>
<feature type="region of interest" description="Disordered" evidence="1">
    <location>
        <begin position="667"/>
        <end position="763"/>
    </location>
</feature>
<feature type="compositionally biased region" description="Low complexity" evidence="1">
    <location>
        <begin position="105"/>
        <end position="116"/>
    </location>
</feature>
<proteinExistence type="predicted"/>
<dbReference type="Pfam" id="PF00169">
    <property type="entry name" value="PH"/>
    <property type="match status" value="1"/>
</dbReference>
<dbReference type="PROSITE" id="PS50190">
    <property type="entry name" value="SEC7"/>
    <property type="match status" value="1"/>
</dbReference>
<organism evidence="5 6">
    <name type="scientific">Polysphondylium violaceum</name>
    <dbReference type="NCBI Taxonomy" id="133409"/>
    <lineage>
        <taxon>Eukaryota</taxon>
        <taxon>Amoebozoa</taxon>
        <taxon>Evosea</taxon>
        <taxon>Eumycetozoa</taxon>
        <taxon>Dictyostelia</taxon>
        <taxon>Dictyosteliales</taxon>
        <taxon>Dictyosteliaceae</taxon>
        <taxon>Polysphondylium</taxon>
    </lineage>
</organism>
<feature type="transmembrane region" description="Helical" evidence="2">
    <location>
        <begin position="182"/>
        <end position="205"/>
    </location>
</feature>
<dbReference type="SMART" id="SM00233">
    <property type="entry name" value="PH"/>
    <property type="match status" value="1"/>
</dbReference>
<dbReference type="InterPro" id="IPR011993">
    <property type="entry name" value="PH-like_dom_sf"/>
</dbReference>
<dbReference type="FunFam" id="1.10.1000.11:FF:000002">
    <property type="entry name" value="Cytohesin 1"/>
    <property type="match status" value="1"/>
</dbReference>
<protein>
    <recommendedName>
        <fullName evidence="7">Pleckstrin domain-containing protein</fullName>
    </recommendedName>
</protein>
<dbReference type="PANTHER" id="PTHR10663">
    <property type="entry name" value="GUANYL-NUCLEOTIDE EXCHANGE FACTOR"/>
    <property type="match status" value="1"/>
</dbReference>
<evidence type="ECO:0000313" key="6">
    <source>
        <dbReference type="Proteomes" id="UP000695562"/>
    </source>
</evidence>
<keyword evidence="2" id="KW-0812">Transmembrane</keyword>
<feature type="transmembrane region" description="Helical" evidence="2">
    <location>
        <begin position="211"/>
        <end position="233"/>
    </location>
</feature>
<dbReference type="GO" id="GO:0005085">
    <property type="term" value="F:guanyl-nucleotide exchange factor activity"/>
    <property type="evidence" value="ECO:0007669"/>
    <property type="project" value="InterPro"/>
</dbReference>
<evidence type="ECO:0008006" key="7">
    <source>
        <dbReference type="Google" id="ProtNLM"/>
    </source>
</evidence>
<dbReference type="SUPFAM" id="SSF50729">
    <property type="entry name" value="PH domain-like"/>
    <property type="match status" value="1"/>
</dbReference>
<dbReference type="OrthoDB" id="430364at2759"/>
<dbReference type="Gene3D" id="1.10.220.20">
    <property type="match status" value="1"/>
</dbReference>
<dbReference type="Gene3D" id="2.30.29.30">
    <property type="entry name" value="Pleckstrin-homology domain (PH domain)/Phosphotyrosine-binding domain (PTB)"/>
    <property type="match status" value="1"/>
</dbReference>
<feature type="region of interest" description="Disordered" evidence="1">
    <location>
        <begin position="34"/>
        <end position="77"/>
    </location>
</feature>
<feature type="domain" description="PH" evidence="3">
    <location>
        <begin position="542"/>
        <end position="652"/>
    </location>
</feature>
<feature type="domain" description="SEC7" evidence="4">
    <location>
        <begin position="353"/>
        <end position="530"/>
    </location>
</feature>
<feature type="region of interest" description="Disordered" evidence="1">
    <location>
        <begin position="93"/>
        <end position="124"/>
    </location>
</feature>
<dbReference type="Gene3D" id="1.10.1000.11">
    <property type="entry name" value="Arf Nucleotide-binding Site Opener,domain 2"/>
    <property type="match status" value="1"/>
</dbReference>
<feature type="compositionally biased region" description="Basic and acidic residues" evidence="1">
    <location>
        <begin position="40"/>
        <end position="54"/>
    </location>
</feature>
<dbReference type="PROSITE" id="PS50003">
    <property type="entry name" value="PH_DOMAIN"/>
    <property type="match status" value="1"/>
</dbReference>
<dbReference type="InterPro" id="IPR023394">
    <property type="entry name" value="Sec7_C_sf"/>
</dbReference>
<keyword evidence="6" id="KW-1185">Reference proteome</keyword>
<dbReference type="SUPFAM" id="SSF48425">
    <property type="entry name" value="Sec7 domain"/>
    <property type="match status" value="1"/>
</dbReference>
<dbReference type="InterPro" id="IPR001849">
    <property type="entry name" value="PH_domain"/>
</dbReference>
<keyword evidence="2" id="KW-0472">Membrane</keyword>
<name>A0A8J4PQX1_9MYCE</name>
<gene>
    <name evidence="5" type="ORF">CYY_007366</name>
</gene>
<dbReference type="Proteomes" id="UP000695562">
    <property type="component" value="Unassembled WGS sequence"/>
</dbReference>
<evidence type="ECO:0000256" key="2">
    <source>
        <dbReference type="SAM" id="Phobius"/>
    </source>
</evidence>
<dbReference type="Pfam" id="PF01369">
    <property type="entry name" value="Sec7"/>
    <property type="match status" value="1"/>
</dbReference>
<dbReference type="GO" id="GO:0032012">
    <property type="term" value="P:regulation of ARF protein signal transduction"/>
    <property type="evidence" value="ECO:0007669"/>
    <property type="project" value="InterPro"/>
</dbReference>
<dbReference type="InterPro" id="IPR035999">
    <property type="entry name" value="Sec7_dom_sf"/>
</dbReference>
<accession>A0A8J4PQX1</accession>
<evidence type="ECO:0000259" key="4">
    <source>
        <dbReference type="PROSITE" id="PS50190"/>
    </source>
</evidence>
<dbReference type="SMART" id="SM00222">
    <property type="entry name" value="Sec7"/>
    <property type="match status" value="1"/>
</dbReference>
<comment type="caution">
    <text evidence="5">The sequence shown here is derived from an EMBL/GenBank/DDBJ whole genome shotgun (WGS) entry which is preliminary data.</text>
</comment>
<feature type="transmembrane region" description="Helical" evidence="2">
    <location>
        <begin position="245"/>
        <end position="264"/>
    </location>
</feature>
<dbReference type="AlphaFoldDB" id="A0A8J4PQX1"/>
<dbReference type="CDD" id="cd00171">
    <property type="entry name" value="Sec7"/>
    <property type="match status" value="1"/>
</dbReference>
<feature type="compositionally biased region" description="Basic and acidic residues" evidence="1">
    <location>
        <begin position="747"/>
        <end position="758"/>
    </location>
</feature>
<evidence type="ECO:0000256" key="1">
    <source>
        <dbReference type="SAM" id="MobiDB-lite"/>
    </source>
</evidence>
<feature type="compositionally biased region" description="Low complexity" evidence="1">
    <location>
        <begin position="55"/>
        <end position="77"/>
    </location>
</feature>
<feature type="transmembrane region" description="Helical" evidence="2">
    <location>
        <begin position="276"/>
        <end position="300"/>
    </location>
</feature>
<reference evidence="5" key="1">
    <citation type="submission" date="2020-01" db="EMBL/GenBank/DDBJ databases">
        <title>Development of genomics and gene disruption for Polysphondylium violaceum indicates a role for the polyketide synthase stlB in stalk morphogenesis.</title>
        <authorList>
            <person name="Narita B."/>
            <person name="Kawabe Y."/>
            <person name="Kin K."/>
            <person name="Saito T."/>
            <person name="Gibbs R."/>
            <person name="Kuspa A."/>
            <person name="Muzny D."/>
            <person name="Queller D."/>
            <person name="Richards S."/>
            <person name="Strassman J."/>
            <person name="Sucgang R."/>
            <person name="Worley K."/>
            <person name="Schaap P."/>
        </authorList>
    </citation>
    <scope>NUCLEOTIDE SEQUENCE</scope>
    <source>
        <strain evidence="5">QSvi11</strain>
    </source>
</reference>
<dbReference type="PANTHER" id="PTHR10663:SF321">
    <property type="entry name" value="PLECKSTRIN DOMAIN-CONTAINING PROTEIN"/>
    <property type="match status" value="1"/>
</dbReference>
<dbReference type="InterPro" id="IPR000904">
    <property type="entry name" value="Sec7_dom"/>
</dbReference>
<keyword evidence="2" id="KW-1133">Transmembrane helix</keyword>